<proteinExistence type="predicted"/>
<feature type="transmembrane region" description="Helical" evidence="5">
    <location>
        <begin position="77"/>
        <end position="97"/>
    </location>
</feature>
<gene>
    <name evidence="6" type="ORF">LAL4801_00332</name>
</gene>
<evidence type="ECO:0008006" key="8">
    <source>
        <dbReference type="Google" id="ProtNLM"/>
    </source>
</evidence>
<name>A0A0M6XX79_9HYPH</name>
<dbReference type="AlphaFoldDB" id="A0A0M6XX79"/>
<dbReference type="EMBL" id="CXST01000001">
    <property type="protein sequence ID" value="CTQ41912.1"/>
    <property type="molecule type" value="Genomic_DNA"/>
</dbReference>
<evidence type="ECO:0000256" key="2">
    <source>
        <dbReference type="ARBA" id="ARBA00022692"/>
    </source>
</evidence>
<organism evidence="6 7">
    <name type="scientific">Roseibium aggregatum</name>
    <dbReference type="NCBI Taxonomy" id="187304"/>
    <lineage>
        <taxon>Bacteria</taxon>
        <taxon>Pseudomonadati</taxon>
        <taxon>Pseudomonadota</taxon>
        <taxon>Alphaproteobacteria</taxon>
        <taxon>Hyphomicrobiales</taxon>
        <taxon>Stappiaceae</taxon>
        <taxon>Roseibium</taxon>
    </lineage>
</organism>
<dbReference type="STRING" id="187304.B0E33_28415"/>
<evidence type="ECO:0000256" key="4">
    <source>
        <dbReference type="ARBA" id="ARBA00023136"/>
    </source>
</evidence>
<keyword evidence="3 5" id="KW-1133">Transmembrane helix</keyword>
<reference evidence="7" key="1">
    <citation type="submission" date="2015-07" db="EMBL/GenBank/DDBJ databases">
        <authorList>
            <person name="Rodrigo-Torres Lidia"/>
            <person name="Arahal R.David."/>
        </authorList>
    </citation>
    <scope>NUCLEOTIDE SEQUENCE [LARGE SCALE GENOMIC DNA]</scope>
    <source>
        <strain evidence="7">CECT 4801</strain>
    </source>
</reference>
<dbReference type="GO" id="GO:0016740">
    <property type="term" value="F:transferase activity"/>
    <property type="evidence" value="ECO:0007669"/>
    <property type="project" value="UniProtKB-ARBA"/>
</dbReference>
<dbReference type="PANTHER" id="PTHR12714">
    <property type="entry name" value="PROTEIN-S ISOPRENYLCYSTEINE O-METHYLTRANSFERASE"/>
    <property type="match status" value="1"/>
</dbReference>
<keyword evidence="2 5" id="KW-0812">Transmembrane</keyword>
<feature type="transmembrane region" description="Helical" evidence="5">
    <location>
        <begin position="7"/>
        <end position="26"/>
    </location>
</feature>
<keyword evidence="4 5" id="KW-0472">Membrane</keyword>
<feature type="transmembrane region" description="Helical" evidence="5">
    <location>
        <begin position="103"/>
        <end position="121"/>
    </location>
</feature>
<dbReference type="Proteomes" id="UP000048926">
    <property type="component" value="Unassembled WGS sequence"/>
</dbReference>
<keyword evidence="7" id="KW-1185">Reference proteome</keyword>
<accession>A0A0M6XX79</accession>
<sequence>MPQIIPPVLFGLFLLLMVPVTILFPGSPMLPAPFQWTGLAVVALGLFFLKKGHGTFLSQETEIHTFRQPTRLVTSGIYALSRNPMYLGFLLMLLGVAVCTNEALTVLFAIVFFLAAQFWYIPIEERNAEKTFGQPYLDYRKNVRRWF</sequence>
<evidence type="ECO:0000256" key="5">
    <source>
        <dbReference type="SAM" id="Phobius"/>
    </source>
</evidence>
<feature type="transmembrane region" description="Helical" evidence="5">
    <location>
        <begin position="32"/>
        <end position="49"/>
    </location>
</feature>
<evidence type="ECO:0000256" key="3">
    <source>
        <dbReference type="ARBA" id="ARBA00022989"/>
    </source>
</evidence>
<dbReference type="Gene3D" id="1.20.120.1630">
    <property type="match status" value="1"/>
</dbReference>
<evidence type="ECO:0000313" key="7">
    <source>
        <dbReference type="Proteomes" id="UP000048926"/>
    </source>
</evidence>
<dbReference type="PANTHER" id="PTHR12714:SF24">
    <property type="entry name" value="SLR1182 PROTEIN"/>
    <property type="match status" value="1"/>
</dbReference>
<comment type="subcellular location">
    <subcellularLocation>
        <location evidence="1">Endomembrane system</location>
        <topology evidence="1">Multi-pass membrane protein</topology>
    </subcellularLocation>
</comment>
<dbReference type="GO" id="GO:0012505">
    <property type="term" value="C:endomembrane system"/>
    <property type="evidence" value="ECO:0007669"/>
    <property type="project" value="UniProtKB-SubCell"/>
</dbReference>
<dbReference type="InterPro" id="IPR007318">
    <property type="entry name" value="Phopholipid_MeTrfase"/>
</dbReference>
<protein>
    <recommendedName>
        <fullName evidence="8">Protein-S-isoprenylcysteine O-methyltransferase Ste14</fullName>
    </recommendedName>
</protein>
<evidence type="ECO:0000313" key="6">
    <source>
        <dbReference type="EMBL" id="CTQ41912.1"/>
    </source>
</evidence>
<evidence type="ECO:0000256" key="1">
    <source>
        <dbReference type="ARBA" id="ARBA00004127"/>
    </source>
</evidence>
<dbReference type="Pfam" id="PF04191">
    <property type="entry name" value="PEMT"/>
    <property type="match status" value="1"/>
</dbReference>